<protein>
    <submittedName>
        <fullName evidence="1">Uncharacterized protein</fullName>
    </submittedName>
</protein>
<dbReference type="AlphaFoldDB" id="A0A1M4XUU1"/>
<organism evidence="1 2">
    <name type="scientific">Desulfofundulus australicus DSM 11792</name>
    <dbReference type="NCBI Taxonomy" id="1121425"/>
    <lineage>
        <taxon>Bacteria</taxon>
        <taxon>Bacillati</taxon>
        <taxon>Bacillota</taxon>
        <taxon>Clostridia</taxon>
        <taxon>Eubacteriales</taxon>
        <taxon>Peptococcaceae</taxon>
        <taxon>Desulfofundulus</taxon>
    </lineage>
</organism>
<name>A0A1M4XUU1_9FIRM</name>
<dbReference type="RefSeq" id="WP_131821591.1">
    <property type="nucleotide sequence ID" value="NZ_FQUW01000012.1"/>
</dbReference>
<keyword evidence="2" id="KW-1185">Reference proteome</keyword>
<reference evidence="2" key="1">
    <citation type="submission" date="2016-11" db="EMBL/GenBank/DDBJ databases">
        <authorList>
            <person name="Varghese N."/>
            <person name="Submissions S."/>
        </authorList>
    </citation>
    <scope>NUCLEOTIDE SEQUENCE [LARGE SCALE GENOMIC DNA]</scope>
    <source>
        <strain evidence="2">DSM 11792</strain>
    </source>
</reference>
<dbReference type="Proteomes" id="UP000184196">
    <property type="component" value="Unassembled WGS sequence"/>
</dbReference>
<proteinExistence type="predicted"/>
<dbReference type="OrthoDB" id="1809946at2"/>
<gene>
    <name evidence="1" type="ORF">SAMN02745218_01177</name>
</gene>
<evidence type="ECO:0000313" key="1">
    <source>
        <dbReference type="EMBL" id="SHE97180.1"/>
    </source>
</evidence>
<accession>A0A1M4XUU1</accession>
<sequence length="324" mass="34381">MTWRGKFAILVSVCLMFIVVAFLFAQESFAAWYADSYVNLALHQSGEFAVLGGDKQSGETQGNAYPTARVNYVAPAGQTIGALEMLCQRAQYGGRGYIDILQNGTWITNWATINTSPSGNYYYWILPPSVTAIRIYPEATSSISYLTWTATFYYYANNAKSSADAAKASADVAATNAQNAYNAAQAAKASADTAAARVWDSAEGKSAATLAKEARNNTIYNNQSAAYWAYLAAQNSLPLPTITKVQGQNGATCTTGSTFTVVISATPSSGVNYRVTCGSFDSGWVTSNAITISSGIVSGANTATVQVKNAAGTVAQTMFTFFKV</sequence>
<dbReference type="EMBL" id="FQUW01000012">
    <property type="protein sequence ID" value="SHE97180.1"/>
    <property type="molecule type" value="Genomic_DNA"/>
</dbReference>
<evidence type="ECO:0000313" key="2">
    <source>
        <dbReference type="Proteomes" id="UP000184196"/>
    </source>
</evidence>